<evidence type="ECO:0000313" key="9">
    <source>
        <dbReference type="EMBL" id="UQN36052.1"/>
    </source>
</evidence>
<dbReference type="InterPro" id="IPR018117">
    <property type="entry name" value="C5_DNA_meth_AS"/>
</dbReference>
<gene>
    <name evidence="9" type="ORF">MTR80_17450</name>
</gene>
<dbReference type="InterPro" id="IPR031303">
    <property type="entry name" value="C5_meth_CS"/>
</dbReference>
<dbReference type="EC" id="2.1.1.37" evidence="8"/>
<dbReference type="PROSITE" id="PS00094">
    <property type="entry name" value="C5_MTASE_1"/>
    <property type="match status" value="1"/>
</dbReference>
<reference evidence="9 10" key="1">
    <citation type="journal article" date="2022" name="Int. J. Syst. Evol. Microbiol.">
        <title>Characterization of Alcaligenes aquatilis as a novel member of heterotrophic nitrifier-aerobic denitrifier and its performance in treating piggery wastewater.</title>
        <authorList>
            <person name="Cao X."/>
            <person name="Zhao B."/>
            <person name="Wu Y."/>
            <person name="Huang J."/>
            <person name="Wang H."/>
            <person name="Sun X."/>
            <person name="Li S."/>
        </authorList>
    </citation>
    <scope>NUCLEOTIDE SEQUENCE [LARGE SCALE GENOMIC DNA]</scope>
    <source>
        <strain evidence="9 10">AS1</strain>
    </source>
</reference>
<evidence type="ECO:0000256" key="1">
    <source>
        <dbReference type="ARBA" id="ARBA00022603"/>
    </source>
</evidence>
<dbReference type="InterPro" id="IPR001525">
    <property type="entry name" value="C5_MeTfrase"/>
</dbReference>
<accession>A0ABY4NI94</accession>
<sequence>MKNNLCFLDLFAGAGGLSEGFIQAGFSPVAHVEADQAACFTLRTRMAYHWLKSAGRESVYADYLNSNTSRDDLYATVPEEIEKSVINKEIAEDSLKEIFGTIDMLLKGKKLDLIIGGPPCQAYSLVGRSRAINGMVGDKRNYLYVYYAEFLKRYKPAYFVFENVTGLLSAKNSRGKSYFEKMRKLFLECGYETEYRVLSAENYGVLQTRKRIILVGRKGNKTGFYPEPDMWQPKVTVGEVFSDLPVITAGEGAATPCRMKAYKRSWLYEAGIRNDALPVTWHQARPNNKQDLEIYRRVVDLWDKKKKRLEYDDLPERLKTHTNRTSFVDRFKVVAADLSASHTVVAHLSKDGHYYIHPDINQNRSITPREAARLQTFPDDYYFENVKPIPGRTAAFRQIGNAVPVLLARKIAEKLREVWI</sequence>
<evidence type="ECO:0000256" key="4">
    <source>
        <dbReference type="ARBA" id="ARBA00022747"/>
    </source>
</evidence>
<evidence type="ECO:0000256" key="2">
    <source>
        <dbReference type="ARBA" id="ARBA00022679"/>
    </source>
</evidence>
<comment type="similarity">
    <text evidence="6 7">Belongs to the class I-like SAM-binding methyltransferase superfamily. C5-methyltransferase family.</text>
</comment>
<feature type="active site" evidence="6">
    <location>
        <position position="120"/>
    </location>
</feature>
<dbReference type="Gene3D" id="3.40.50.150">
    <property type="entry name" value="Vaccinia Virus protein VP39"/>
    <property type="match status" value="1"/>
</dbReference>
<organism evidence="9 10">
    <name type="scientific">Alcaligenes aquatilis</name>
    <dbReference type="NCBI Taxonomy" id="323284"/>
    <lineage>
        <taxon>Bacteria</taxon>
        <taxon>Pseudomonadati</taxon>
        <taxon>Pseudomonadota</taxon>
        <taxon>Betaproteobacteria</taxon>
        <taxon>Burkholderiales</taxon>
        <taxon>Alcaligenaceae</taxon>
        <taxon>Alcaligenes</taxon>
    </lineage>
</organism>
<proteinExistence type="inferred from homology"/>
<dbReference type="PROSITE" id="PS51679">
    <property type="entry name" value="SAM_MT_C5"/>
    <property type="match status" value="1"/>
</dbReference>
<keyword evidence="3 6" id="KW-0949">S-adenosyl-L-methionine</keyword>
<dbReference type="PROSITE" id="PS00095">
    <property type="entry name" value="C5_MTASE_2"/>
    <property type="match status" value="1"/>
</dbReference>
<dbReference type="GeneID" id="96870758"/>
<dbReference type="Proteomes" id="UP000831759">
    <property type="component" value="Chromosome"/>
</dbReference>
<keyword evidence="2 6" id="KW-0808">Transferase</keyword>
<dbReference type="RefSeq" id="WP_249460645.1">
    <property type="nucleotide sequence ID" value="NZ_CP094619.1"/>
</dbReference>
<keyword evidence="4" id="KW-0680">Restriction system</keyword>
<dbReference type="EMBL" id="CP094619">
    <property type="protein sequence ID" value="UQN36052.1"/>
    <property type="molecule type" value="Genomic_DNA"/>
</dbReference>
<dbReference type="SUPFAM" id="SSF53335">
    <property type="entry name" value="S-adenosyl-L-methionine-dependent methyltransferases"/>
    <property type="match status" value="1"/>
</dbReference>
<protein>
    <recommendedName>
        <fullName evidence="8">Cytosine-specific methyltransferase</fullName>
        <ecNumber evidence="8">2.1.1.37</ecNumber>
    </recommendedName>
</protein>
<evidence type="ECO:0000256" key="6">
    <source>
        <dbReference type="PROSITE-ProRule" id="PRU01016"/>
    </source>
</evidence>
<dbReference type="PANTHER" id="PTHR10629:SF52">
    <property type="entry name" value="DNA (CYTOSINE-5)-METHYLTRANSFERASE 1"/>
    <property type="match status" value="1"/>
</dbReference>
<dbReference type="PRINTS" id="PR00105">
    <property type="entry name" value="C5METTRFRASE"/>
</dbReference>
<name>A0ABY4NI94_9BURK</name>
<dbReference type="GO" id="GO:0008168">
    <property type="term" value="F:methyltransferase activity"/>
    <property type="evidence" value="ECO:0007669"/>
    <property type="project" value="UniProtKB-KW"/>
</dbReference>
<evidence type="ECO:0000313" key="10">
    <source>
        <dbReference type="Proteomes" id="UP000831759"/>
    </source>
</evidence>
<evidence type="ECO:0000256" key="8">
    <source>
        <dbReference type="RuleBase" id="RU000417"/>
    </source>
</evidence>
<dbReference type="PANTHER" id="PTHR10629">
    <property type="entry name" value="CYTOSINE-SPECIFIC METHYLTRANSFERASE"/>
    <property type="match status" value="1"/>
</dbReference>
<keyword evidence="10" id="KW-1185">Reference proteome</keyword>
<dbReference type="Pfam" id="PF00145">
    <property type="entry name" value="DNA_methylase"/>
    <property type="match status" value="2"/>
</dbReference>
<evidence type="ECO:0000256" key="5">
    <source>
        <dbReference type="ARBA" id="ARBA00047422"/>
    </source>
</evidence>
<dbReference type="InterPro" id="IPR050390">
    <property type="entry name" value="C5-Methyltransferase"/>
</dbReference>
<evidence type="ECO:0000256" key="3">
    <source>
        <dbReference type="ARBA" id="ARBA00022691"/>
    </source>
</evidence>
<comment type="catalytic activity">
    <reaction evidence="5 8">
        <text>a 2'-deoxycytidine in DNA + S-adenosyl-L-methionine = a 5-methyl-2'-deoxycytidine in DNA + S-adenosyl-L-homocysteine + H(+)</text>
        <dbReference type="Rhea" id="RHEA:13681"/>
        <dbReference type="Rhea" id="RHEA-COMP:11369"/>
        <dbReference type="Rhea" id="RHEA-COMP:11370"/>
        <dbReference type="ChEBI" id="CHEBI:15378"/>
        <dbReference type="ChEBI" id="CHEBI:57856"/>
        <dbReference type="ChEBI" id="CHEBI:59789"/>
        <dbReference type="ChEBI" id="CHEBI:85452"/>
        <dbReference type="ChEBI" id="CHEBI:85454"/>
        <dbReference type="EC" id="2.1.1.37"/>
    </reaction>
</comment>
<dbReference type="GO" id="GO:0032259">
    <property type="term" value="P:methylation"/>
    <property type="evidence" value="ECO:0007669"/>
    <property type="project" value="UniProtKB-KW"/>
</dbReference>
<dbReference type="NCBIfam" id="TIGR00675">
    <property type="entry name" value="dcm"/>
    <property type="match status" value="1"/>
</dbReference>
<evidence type="ECO:0000256" key="7">
    <source>
        <dbReference type="RuleBase" id="RU000416"/>
    </source>
</evidence>
<dbReference type="InterPro" id="IPR029063">
    <property type="entry name" value="SAM-dependent_MTases_sf"/>
</dbReference>
<keyword evidence="1 6" id="KW-0489">Methyltransferase</keyword>
<dbReference type="Gene3D" id="3.90.120.10">
    <property type="entry name" value="DNA Methylase, subunit A, domain 2"/>
    <property type="match status" value="1"/>
</dbReference>